<evidence type="ECO:0000313" key="9">
    <source>
        <dbReference type="Proteomes" id="UP000014568"/>
    </source>
</evidence>
<keyword evidence="5 7" id="KW-0472">Membrane</keyword>
<dbReference type="InterPro" id="IPR002523">
    <property type="entry name" value="MgTranspt_CorA/ZnTranspt_ZntB"/>
</dbReference>
<dbReference type="PATRIC" id="fig|421052.3.peg.3404"/>
<feature type="transmembrane region" description="Helical" evidence="7">
    <location>
        <begin position="260"/>
        <end position="280"/>
    </location>
</feature>
<dbReference type="InterPro" id="IPR045863">
    <property type="entry name" value="CorA_TM1_TM2"/>
</dbReference>
<keyword evidence="6" id="KW-0175">Coiled coil</keyword>
<evidence type="ECO:0000256" key="1">
    <source>
        <dbReference type="ARBA" id="ARBA00004141"/>
    </source>
</evidence>
<dbReference type="eggNOG" id="COG0598">
    <property type="taxonomic scope" value="Bacteria"/>
</dbReference>
<protein>
    <recommendedName>
        <fullName evidence="10">Magnesium transporter</fullName>
    </recommendedName>
</protein>
<dbReference type="EMBL" id="ATGI01000038">
    <property type="protein sequence ID" value="EPF70445.1"/>
    <property type="molecule type" value="Genomic_DNA"/>
</dbReference>
<dbReference type="AlphaFoldDB" id="S3MRD5"/>
<dbReference type="Gene3D" id="1.20.58.340">
    <property type="entry name" value="Magnesium transport protein CorA, transmembrane region"/>
    <property type="match status" value="2"/>
</dbReference>
<gene>
    <name evidence="8" type="ORF">F945_03471</name>
</gene>
<dbReference type="Pfam" id="PF01544">
    <property type="entry name" value="CorA"/>
    <property type="match status" value="1"/>
</dbReference>
<evidence type="ECO:0000256" key="5">
    <source>
        <dbReference type="ARBA" id="ARBA00023136"/>
    </source>
</evidence>
<sequence length="317" mass="36679">MIDIYRYTQNSEQASTSNPVASSLHFQQSIDAKTVHLEKLNTELQVPADFLQQALDLDERPRIEQRGEWTFLLIHIPFNDEKVEKLDDQVKFRTTPLSMLIKHDCFILICNENNAYHPAFFEQQHIIQQQQSGTHPAWSLLQHCAQSYVELVKQLEKNIVQAEDELSRSYRNQELYTLLYLNESLLYITTSLKQLLHVLRHDDVANLKISTQQERELYQHCLIEFDQVAAVAEINQLNLNNVMDAYGNVIQNNVSHVVKLLTAVTIVLSVPTLIASVYGMNVPLPFQEAEHAFSFLIAFMFLSSGLIAYVFYKKQYF</sequence>
<comment type="subcellular location">
    <subcellularLocation>
        <location evidence="1">Membrane</location>
        <topology evidence="1">Multi-pass membrane protein</topology>
    </subcellularLocation>
</comment>
<accession>S3MRD5</accession>
<dbReference type="HOGENOM" id="CLU_007127_8_1_6"/>
<dbReference type="PANTHER" id="PTHR47891:SF2">
    <property type="entry name" value="MAGNESIUM AND COBALT TRANSPORTER"/>
    <property type="match status" value="1"/>
</dbReference>
<dbReference type="Gene3D" id="3.30.460.20">
    <property type="entry name" value="CorA soluble domain-like"/>
    <property type="match status" value="1"/>
</dbReference>
<proteinExistence type="inferred from homology"/>
<dbReference type="InterPro" id="IPR047199">
    <property type="entry name" value="CorA-like"/>
</dbReference>
<dbReference type="PANTHER" id="PTHR47891">
    <property type="entry name" value="TRANSPORTER-RELATED"/>
    <property type="match status" value="1"/>
</dbReference>
<comment type="caution">
    <text evidence="8">The sequence shown here is derived from an EMBL/GenBank/DDBJ whole genome shotgun (WGS) entry which is preliminary data.</text>
</comment>
<dbReference type="CDD" id="cd12827">
    <property type="entry name" value="EcCorA_ZntB-like_u2"/>
    <property type="match status" value="1"/>
</dbReference>
<organism evidence="8 9">
    <name type="scientific">Acinetobacter rudis CIP 110305</name>
    <dbReference type="NCBI Taxonomy" id="421052"/>
    <lineage>
        <taxon>Bacteria</taxon>
        <taxon>Pseudomonadati</taxon>
        <taxon>Pseudomonadota</taxon>
        <taxon>Gammaproteobacteria</taxon>
        <taxon>Moraxellales</taxon>
        <taxon>Moraxellaceae</taxon>
        <taxon>Acinetobacter</taxon>
    </lineage>
</organism>
<evidence type="ECO:0000256" key="3">
    <source>
        <dbReference type="ARBA" id="ARBA00022692"/>
    </source>
</evidence>
<evidence type="ECO:0000256" key="2">
    <source>
        <dbReference type="ARBA" id="ARBA00009765"/>
    </source>
</evidence>
<dbReference type="Proteomes" id="UP000014568">
    <property type="component" value="Unassembled WGS sequence"/>
</dbReference>
<evidence type="ECO:0000256" key="4">
    <source>
        <dbReference type="ARBA" id="ARBA00022989"/>
    </source>
</evidence>
<dbReference type="SUPFAM" id="SSF143865">
    <property type="entry name" value="CorA soluble domain-like"/>
    <property type="match status" value="1"/>
</dbReference>
<evidence type="ECO:0000256" key="6">
    <source>
        <dbReference type="SAM" id="Coils"/>
    </source>
</evidence>
<evidence type="ECO:0000256" key="7">
    <source>
        <dbReference type="SAM" id="Phobius"/>
    </source>
</evidence>
<feature type="coiled-coil region" evidence="6">
    <location>
        <begin position="145"/>
        <end position="172"/>
    </location>
</feature>
<dbReference type="OrthoDB" id="9803416at2"/>
<comment type="similarity">
    <text evidence="2">Belongs to the CorA metal ion transporter (MIT) (TC 1.A.35) family.</text>
</comment>
<dbReference type="RefSeq" id="WP_016657831.1">
    <property type="nucleotide sequence ID" value="NZ_KE340355.1"/>
</dbReference>
<dbReference type="GO" id="GO:0016020">
    <property type="term" value="C:membrane"/>
    <property type="evidence" value="ECO:0007669"/>
    <property type="project" value="UniProtKB-SubCell"/>
</dbReference>
<reference evidence="8 9" key="1">
    <citation type="submission" date="2013-06" db="EMBL/GenBank/DDBJ databases">
        <title>The Genome Sequence of Acinetobacter rudis CIP 110305.</title>
        <authorList>
            <consortium name="The Broad Institute Genome Sequencing Platform"/>
            <consortium name="The Broad Institute Genome Sequencing Center for Infectious Disease"/>
            <person name="Cerqueira G."/>
            <person name="Feldgarden M."/>
            <person name="Courvalin P."/>
            <person name="Perichon B."/>
            <person name="Grillot-Courvalin C."/>
            <person name="Clermont D."/>
            <person name="Rocha E."/>
            <person name="Yoon E.-J."/>
            <person name="Nemec A."/>
            <person name="Young S.K."/>
            <person name="Zeng Q."/>
            <person name="Gargeya S."/>
            <person name="Fitzgerald M."/>
            <person name="Abouelleil A."/>
            <person name="Alvarado L."/>
            <person name="Berlin A.M."/>
            <person name="Chapman S.B."/>
            <person name="Dewar J."/>
            <person name="Goldberg J."/>
            <person name="Griggs A."/>
            <person name="Gujja S."/>
            <person name="Hansen M."/>
            <person name="Howarth C."/>
            <person name="Imamovic A."/>
            <person name="Larimer J."/>
            <person name="McCowan C."/>
            <person name="Murphy C."/>
            <person name="Pearson M."/>
            <person name="Priest M."/>
            <person name="Roberts A."/>
            <person name="Saif S."/>
            <person name="Shea T."/>
            <person name="Sykes S."/>
            <person name="Wortman J."/>
            <person name="Nusbaum C."/>
            <person name="Birren B."/>
        </authorList>
    </citation>
    <scope>NUCLEOTIDE SEQUENCE [LARGE SCALE GENOMIC DNA]</scope>
    <source>
        <strain evidence="8 9">CIP 110305</strain>
    </source>
</reference>
<dbReference type="GO" id="GO:0046873">
    <property type="term" value="F:metal ion transmembrane transporter activity"/>
    <property type="evidence" value="ECO:0007669"/>
    <property type="project" value="InterPro"/>
</dbReference>
<name>S3MRD5_9GAMM</name>
<feature type="transmembrane region" description="Helical" evidence="7">
    <location>
        <begin position="292"/>
        <end position="312"/>
    </location>
</feature>
<keyword evidence="3 7" id="KW-0812">Transmembrane</keyword>
<dbReference type="InterPro" id="IPR045861">
    <property type="entry name" value="CorA_cytoplasmic_dom"/>
</dbReference>
<evidence type="ECO:0008006" key="10">
    <source>
        <dbReference type="Google" id="ProtNLM"/>
    </source>
</evidence>
<dbReference type="SUPFAM" id="SSF144083">
    <property type="entry name" value="Magnesium transport protein CorA, transmembrane region"/>
    <property type="match status" value="1"/>
</dbReference>
<evidence type="ECO:0000313" key="8">
    <source>
        <dbReference type="EMBL" id="EPF70445.1"/>
    </source>
</evidence>
<keyword evidence="9" id="KW-1185">Reference proteome</keyword>
<keyword evidence="4 7" id="KW-1133">Transmembrane helix</keyword>